<proteinExistence type="predicted"/>
<evidence type="ECO:0000313" key="1">
    <source>
        <dbReference type="EMBL" id="SEP16140.1"/>
    </source>
</evidence>
<evidence type="ECO:0000313" key="2">
    <source>
        <dbReference type="Proteomes" id="UP000199126"/>
    </source>
</evidence>
<dbReference type="AlphaFoldDB" id="A0A1H8VLH3"/>
<reference evidence="2" key="1">
    <citation type="submission" date="2016-10" db="EMBL/GenBank/DDBJ databases">
        <authorList>
            <person name="Varghese N."/>
            <person name="Submissions S."/>
        </authorList>
    </citation>
    <scope>NUCLEOTIDE SEQUENCE [LARGE SCALE GENOMIC DNA]</scope>
    <source>
        <strain evidence="2">CGMCC 1.10121</strain>
    </source>
</reference>
<evidence type="ECO:0008006" key="3">
    <source>
        <dbReference type="Google" id="ProtNLM"/>
    </source>
</evidence>
<sequence>MPTQLARFTDSCVDLSQKAVAGEPQPPLQKGRGGYADWVIVAIHCLREYLNQPYRRLLDILHEMP</sequence>
<accession>A0A1H8VLH3</accession>
<name>A0A1H8VLH3_9EURY</name>
<protein>
    <recommendedName>
        <fullName evidence="3">IS5/IS1182 family transposase</fullName>
    </recommendedName>
</protein>
<dbReference type="Proteomes" id="UP000199126">
    <property type="component" value="Unassembled WGS sequence"/>
</dbReference>
<organism evidence="1 2">
    <name type="scientific">Halogranum amylolyticum</name>
    <dbReference type="NCBI Taxonomy" id="660520"/>
    <lineage>
        <taxon>Archaea</taxon>
        <taxon>Methanobacteriati</taxon>
        <taxon>Methanobacteriota</taxon>
        <taxon>Stenosarchaea group</taxon>
        <taxon>Halobacteria</taxon>
        <taxon>Halobacteriales</taxon>
        <taxon>Haloferacaceae</taxon>
    </lineage>
</organism>
<keyword evidence="2" id="KW-1185">Reference proteome</keyword>
<dbReference type="EMBL" id="FODV01000017">
    <property type="protein sequence ID" value="SEP16140.1"/>
    <property type="molecule type" value="Genomic_DNA"/>
</dbReference>
<gene>
    <name evidence="1" type="ORF">SAMN04487948_11785</name>
</gene>